<dbReference type="EMBL" id="MZ420154">
    <property type="protein sequence ID" value="QYA18577.1"/>
    <property type="molecule type" value="Genomic_DNA"/>
</dbReference>
<evidence type="ECO:0000313" key="1">
    <source>
        <dbReference type="EMBL" id="QYA18577.1"/>
    </source>
</evidence>
<reference evidence="1" key="1">
    <citation type="submission" date="2021-06" db="EMBL/GenBank/DDBJ databases">
        <authorList>
            <person name="Rolland C."/>
        </authorList>
    </citation>
    <scope>NUCLEOTIDE SEQUENCE</scope>
    <source>
        <strain evidence="1">347.936635</strain>
    </source>
</reference>
<organism evidence="1">
    <name type="scientific">Clandestinovirus</name>
    <dbReference type="NCBI Taxonomy" id="2831644"/>
    <lineage>
        <taxon>Viruses</taxon>
    </lineage>
</organism>
<name>A0A8F8PN86_9VIRU</name>
<proteinExistence type="predicted"/>
<accession>A0A8F8PN86</accession>
<sequence>MSNTIFDFTSGYKSFPPGPESIRSQVGGCPSISYIYEQDGMLQPSAYWVCVAFADASYEDVTMMSGIRKHHALRPFTFANIQYNLSADMAAKLNGKQVQPVVYISTEGSYWFKIVVSEWKVIGSTLSILAKCDEKLVNAAFPYKGHNFYSQNGLTPMVMEYCGGAGYGAFSSYDDNDGNPIGVHYTDPQYVWKIPSQH</sequence>
<protein>
    <submittedName>
        <fullName evidence="1">Uncharacterized protein</fullName>
    </submittedName>
</protein>
<gene>
    <name evidence="1" type="ORF">KOM_12_308</name>
</gene>